<dbReference type="GO" id="GO:0005886">
    <property type="term" value="C:plasma membrane"/>
    <property type="evidence" value="ECO:0007669"/>
    <property type="project" value="UniProtKB-SubCell"/>
</dbReference>
<evidence type="ECO:0000256" key="1">
    <source>
        <dbReference type="ARBA" id="ARBA00004651"/>
    </source>
</evidence>
<keyword evidence="4 7" id="KW-0812">Transmembrane</keyword>
<keyword evidence="5 7" id="KW-1133">Transmembrane helix</keyword>
<evidence type="ECO:0000256" key="3">
    <source>
        <dbReference type="ARBA" id="ARBA00022475"/>
    </source>
</evidence>
<name>A0A1F7F8M5_UNCRA</name>
<dbReference type="AlphaFoldDB" id="A0A1F7F8M5"/>
<feature type="transmembrane region" description="Helical" evidence="7">
    <location>
        <begin position="362"/>
        <end position="384"/>
    </location>
</feature>
<keyword evidence="3" id="KW-1003">Cell membrane</keyword>
<evidence type="ECO:0000256" key="5">
    <source>
        <dbReference type="ARBA" id="ARBA00022989"/>
    </source>
</evidence>
<gene>
    <name evidence="8" type="ORF">A2519_06335</name>
</gene>
<feature type="transmembrane region" description="Helical" evidence="7">
    <location>
        <begin position="16"/>
        <end position="35"/>
    </location>
</feature>
<dbReference type="InterPro" id="IPR011701">
    <property type="entry name" value="MFS"/>
</dbReference>
<feature type="transmembrane region" description="Helical" evidence="7">
    <location>
        <begin position="141"/>
        <end position="158"/>
    </location>
</feature>
<organism evidence="8 9">
    <name type="scientific">Candidatus Raymondbacteria bacterium RIFOXYD12_FULL_49_13</name>
    <dbReference type="NCBI Taxonomy" id="1817890"/>
    <lineage>
        <taxon>Bacteria</taxon>
        <taxon>Raymondiibacteriota</taxon>
    </lineage>
</organism>
<evidence type="ECO:0000313" key="8">
    <source>
        <dbReference type="EMBL" id="OGK02938.1"/>
    </source>
</evidence>
<comment type="subcellular location">
    <subcellularLocation>
        <location evidence="1">Cell membrane</location>
        <topology evidence="1">Multi-pass membrane protein</topology>
    </subcellularLocation>
</comment>
<feature type="transmembrane region" description="Helical" evidence="7">
    <location>
        <begin position="47"/>
        <end position="67"/>
    </location>
</feature>
<feature type="transmembrane region" description="Helical" evidence="7">
    <location>
        <begin position="79"/>
        <end position="97"/>
    </location>
</feature>
<accession>A0A1F7F8M5</accession>
<protein>
    <recommendedName>
        <fullName evidence="10">Major facilitator superfamily (MFS) profile domain-containing protein</fullName>
    </recommendedName>
</protein>
<keyword evidence="6 7" id="KW-0472">Membrane</keyword>
<dbReference type="InterPro" id="IPR036259">
    <property type="entry name" value="MFS_trans_sf"/>
</dbReference>
<dbReference type="PANTHER" id="PTHR23517">
    <property type="entry name" value="RESISTANCE PROTEIN MDTM, PUTATIVE-RELATED-RELATED"/>
    <property type="match status" value="1"/>
</dbReference>
<dbReference type="Pfam" id="PF07690">
    <property type="entry name" value="MFS_1"/>
    <property type="match status" value="1"/>
</dbReference>
<dbReference type="InterPro" id="IPR050171">
    <property type="entry name" value="MFS_Transporters"/>
</dbReference>
<feature type="transmembrane region" description="Helical" evidence="7">
    <location>
        <begin position="280"/>
        <end position="311"/>
    </location>
</feature>
<feature type="transmembrane region" description="Helical" evidence="7">
    <location>
        <begin position="210"/>
        <end position="228"/>
    </location>
</feature>
<feature type="transmembrane region" description="Helical" evidence="7">
    <location>
        <begin position="248"/>
        <end position="268"/>
    </location>
</feature>
<proteinExistence type="predicted"/>
<evidence type="ECO:0000256" key="4">
    <source>
        <dbReference type="ARBA" id="ARBA00022692"/>
    </source>
</evidence>
<reference evidence="8 9" key="1">
    <citation type="journal article" date="2016" name="Nat. Commun.">
        <title>Thousands of microbial genomes shed light on interconnected biogeochemical processes in an aquifer system.</title>
        <authorList>
            <person name="Anantharaman K."/>
            <person name="Brown C.T."/>
            <person name="Hug L.A."/>
            <person name="Sharon I."/>
            <person name="Castelle C.J."/>
            <person name="Probst A.J."/>
            <person name="Thomas B.C."/>
            <person name="Singh A."/>
            <person name="Wilkins M.J."/>
            <person name="Karaoz U."/>
            <person name="Brodie E.L."/>
            <person name="Williams K.H."/>
            <person name="Hubbard S.S."/>
            <person name="Banfield J.F."/>
        </authorList>
    </citation>
    <scope>NUCLEOTIDE SEQUENCE [LARGE SCALE GENOMIC DNA]</scope>
</reference>
<feature type="transmembrane region" description="Helical" evidence="7">
    <location>
        <begin position="170"/>
        <end position="189"/>
    </location>
</feature>
<keyword evidence="2" id="KW-0813">Transport</keyword>
<evidence type="ECO:0000256" key="2">
    <source>
        <dbReference type="ARBA" id="ARBA00022448"/>
    </source>
</evidence>
<feature type="transmembrane region" description="Helical" evidence="7">
    <location>
        <begin position="103"/>
        <end position="129"/>
    </location>
</feature>
<evidence type="ECO:0000313" key="9">
    <source>
        <dbReference type="Proteomes" id="UP000179243"/>
    </source>
</evidence>
<sequence length="394" mass="42641">MAMELLYFNNAKMNTWIIYFFPFAFDIIIGISLFASRHALAEQGMGTRTVGSIVAIYGIGYIAANLFMGKIIRPAYARGQMLVGVAAVIIILIVLANTKQVRLIQIFFCGIPLAGSLFFNAFQSFMLGVDNTIAKPLTRTIAHYTFAWSLGFAIGPFLSSFLKSAISWPASYYAAAITAASIGLVALLFKPSIRQIRESVKPSPPVMQKKASLSVSGWIGVLIGWTGWNMLVTYWPVHAQLLGFKIGIKGLVEFSFAITQALTGLFLARMTPAYYMRKNFAIITIFGIGGALLFSAGIGFFVVGAVLFGIYSGNFLCNMMFHASVDPEKAVKRIAINELCIGISFLCAPVLATLIKMATGNFAASYVCLAVFLLLGAAAQFIAARRTLAALPLS</sequence>
<dbReference type="SUPFAM" id="SSF103473">
    <property type="entry name" value="MFS general substrate transporter"/>
    <property type="match status" value="1"/>
</dbReference>
<evidence type="ECO:0000256" key="6">
    <source>
        <dbReference type="ARBA" id="ARBA00023136"/>
    </source>
</evidence>
<evidence type="ECO:0008006" key="10">
    <source>
        <dbReference type="Google" id="ProtNLM"/>
    </source>
</evidence>
<dbReference type="Gene3D" id="1.20.1250.20">
    <property type="entry name" value="MFS general substrate transporter like domains"/>
    <property type="match status" value="2"/>
</dbReference>
<feature type="transmembrane region" description="Helical" evidence="7">
    <location>
        <begin position="334"/>
        <end position="355"/>
    </location>
</feature>
<dbReference type="EMBL" id="MFYX01000100">
    <property type="protein sequence ID" value="OGK02938.1"/>
    <property type="molecule type" value="Genomic_DNA"/>
</dbReference>
<dbReference type="GO" id="GO:0022857">
    <property type="term" value="F:transmembrane transporter activity"/>
    <property type="evidence" value="ECO:0007669"/>
    <property type="project" value="InterPro"/>
</dbReference>
<dbReference type="Proteomes" id="UP000179243">
    <property type="component" value="Unassembled WGS sequence"/>
</dbReference>
<evidence type="ECO:0000256" key="7">
    <source>
        <dbReference type="SAM" id="Phobius"/>
    </source>
</evidence>
<comment type="caution">
    <text evidence="8">The sequence shown here is derived from an EMBL/GenBank/DDBJ whole genome shotgun (WGS) entry which is preliminary data.</text>
</comment>